<reference evidence="2" key="1">
    <citation type="journal article" date="2014" name="Science">
        <title>Ancient hybridizations among the ancestral genomes of bread wheat.</title>
        <authorList>
            <consortium name="International Wheat Genome Sequencing Consortium,"/>
            <person name="Marcussen T."/>
            <person name="Sandve S.R."/>
            <person name="Heier L."/>
            <person name="Spannagl M."/>
            <person name="Pfeifer M."/>
            <person name="Jakobsen K.S."/>
            <person name="Wulff B.B."/>
            <person name="Steuernagel B."/>
            <person name="Mayer K.F."/>
            <person name="Olsen O.A."/>
        </authorList>
    </citation>
    <scope>NUCLEOTIDE SEQUENCE [LARGE SCALE GENOMIC DNA]</scope>
    <source>
        <strain evidence="2">cv. AL8/78</strain>
    </source>
</reference>
<dbReference type="EnsemblPlants" id="AET2Gv20283300.4">
    <property type="protein sequence ID" value="AET2Gv20283300.4"/>
    <property type="gene ID" value="AET2Gv20283300"/>
</dbReference>
<reference evidence="1" key="4">
    <citation type="submission" date="2019-03" db="UniProtKB">
        <authorList>
            <consortium name="EnsemblPlants"/>
        </authorList>
    </citation>
    <scope>IDENTIFICATION</scope>
</reference>
<reference evidence="1" key="5">
    <citation type="journal article" date="2021" name="G3 (Bethesda)">
        <title>Aegilops tauschii genome assembly Aet v5.0 features greater sequence contiguity and improved annotation.</title>
        <authorList>
            <person name="Wang L."/>
            <person name="Zhu T."/>
            <person name="Rodriguez J.C."/>
            <person name="Deal K.R."/>
            <person name="Dubcovsky J."/>
            <person name="McGuire P.E."/>
            <person name="Lux T."/>
            <person name="Spannagl M."/>
            <person name="Mayer K.F.X."/>
            <person name="Baldrich P."/>
            <person name="Meyers B.C."/>
            <person name="Huo N."/>
            <person name="Gu Y.Q."/>
            <person name="Zhou H."/>
            <person name="Devos K.M."/>
            <person name="Bennetzen J.L."/>
            <person name="Unver T."/>
            <person name="Budak H."/>
            <person name="Gulick P.J."/>
            <person name="Galiba G."/>
            <person name="Kalapos B."/>
            <person name="Nelson D.R."/>
            <person name="Li P."/>
            <person name="You F.M."/>
            <person name="Luo M.C."/>
            <person name="Dvorak J."/>
        </authorList>
    </citation>
    <scope>NUCLEOTIDE SEQUENCE [LARGE SCALE GENOMIC DNA]</scope>
    <source>
        <strain evidence="1">cv. AL8/78</strain>
    </source>
</reference>
<dbReference type="AlphaFoldDB" id="A0A453AWJ6"/>
<organism evidence="1 2">
    <name type="scientific">Aegilops tauschii subsp. strangulata</name>
    <name type="common">Goatgrass</name>
    <dbReference type="NCBI Taxonomy" id="200361"/>
    <lineage>
        <taxon>Eukaryota</taxon>
        <taxon>Viridiplantae</taxon>
        <taxon>Streptophyta</taxon>
        <taxon>Embryophyta</taxon>
        <taxon>Tracheophyta</taxon>
        <taxon>Spermatophyta</taxon>
        <taxon>Magnoliopsida</taxon>
        <taxon>Liliopsida</taxon>
        <taxon>Poales</taxon>
        <taxon>Poaceae</taxon>
        <taxon>BOP clade</taxon>
        <taxon>Pooideae</taxon>
        <taxon>Triticodae</taxon>
        <taxon>Triticeae</taxon>
        <taxon>Triticinae</taxon>
        <taxon>Aegilops</taxon>
    </lineage>
</organism>
<reference evidence="2" key="2">
    <citation type="journal article" date="2017" name="Nat. Plants">
        <title>The Aegilops tauschii genome reveals multiple impacts of transposons.</title>
        <authorList>
            <person name="Zhao G."/>
            <person name="Zou C."/>
            <person name="Li K."/>
            <person name="Wang K."/>
            <person name="Li T."/>
            <person name="Gao L."/>
            <person name="Zhang X."/>
            <person name="Wang H."/>
            <person name="Yang Z."/>
            <person name="Liu X."/>
            <person name="Jiang W."/>
            <person name="Mao L."/>
            <person name="Kong X."/>
            <person name="Jiao Y."/>
            <person name="Jia J."/>
        </authorList>
    </citation>
    <scope>NUCLEOTIDE SEQUENCE [LARGE SCALE GENOMIC DNA]</scope>
    <source>
        <strain evidence="2">cv. AL8/78</strain>
    </source>
</reference>
<dbReference type="PROSITE" id="PS51257">
    <property type="entry name" value="PROKAR_LIPOPROTEIN"/>
    <property type="match status" value="1"/>
</dbReference>
<dbReference type="PANTHER" id="PTHR33800:SF5">
    <property type="entry name" value="F-BOX DOMAIN-CONTAINING PROTEIN"/>
    <property type="match status" value="1"/>
</dbReference>
<evidence type="ECO:0000313" key="1">
    <source>
        <dbReference type="EnsemblPlants" id="AET2Gv20283300.4"/>
    </source>
</evidence>
<sequence>MRYLGCSYGHLIFSCVEHLLLVDVYTGTKVKPPKLHTNSDCVIDSAILMAPLSSSNSCLLLFSNLFIFQWQVVTNSWTDYPLVSEHFLIQIVLFKGQMFAIDFPQTLKTISLAPQPNVQEVDVVWGEDIVVGLNYDPWSPALILQPNQLSGQRWRSWKTGLSLSALIGGALHFLA</sequence>
<proteinExistence type="predicted"/>
<dbReference type="PANTHER" id="PTHR33800">
    <property type="entry name" value="OS06G0113600 PROTEIN"/>
    <property type="match status" value="1"/>
</dbReference>
<dbReference type="Proteomes" id="UP000015105">
    <property type="component" value="Chromosome 2D"/>
</dbReference>
<protein>
    <submittedName>
        <fullName evidence="1">Uncharacterized protein</fullName>
    </submittedName>
</protein>
<evidence type="ECO:0000313" key="2">
    <source>
        <dbReference type="Proteomes" id="UP000015105"/>
    </source>
</evidence>
<reference evidence="1" key="3">
    <citation type="journal article" date="2017" name="Nature">
        <title>Genome sequence of the progenitor of the wheat D genome Aegilops tauschii.</title>
        <authorList>
            <person name="Luo M.C."/>
            <person name="Gu Y.Q."/>
            <person name="Puiu D."/>
            <person name="Wang H."/>
            <person name="Twardziok S.O."/>
            <person name="Deal K.R."/>
            <person name="Huo N."/>
            <person name="Zhu T."/>
            <person name="Wang L."/>
            <person name="Wang Y."/>
            <person name="McGuire P.E."/>
            <person name="Liu S."/>
            <person name="Long H."/>
            <person name="Ramasamy R.K."/>
            <person name="Rodriguez J.C."/>
            <person name="Van S.L."/>
            <person name="Yuan L."/>
            <person name="Wang Z."/>
            <person name="Xia Z."/>
            <person name="Xiao L."/>
            <person name="Anderson O.D."/>
            <person name="Ouyang S."/>
            <person name="Liang Y."/>
            <person name="Zimin A.V."/>
            <person name="Pertea G."/>
            <person name="Qi P."/>
            <person name="Bennetzen J.L."/>
            <person name="Dai X."/>
            <person name="Dawson M.W."/>
            <person name="Muller H.G."/>
            <person name="Kugler K."/>
            <person name="Rivarola-Duarte L."/>
            <person name="Spannagl M."/>
            <person name="Mayer K.F.X."/>
            <person name="Lu F.H."/>
            <person name="Bevan M.W."/>
            <person name="Leroy P."/>
            <person name="Li P."/>
            <person name="You F.M."/>
            <person name="Sun Q."/>
            <person name="Liu Z."/>
            <person name="Lyons E."/>
            <person name="Wicker T."/>
            <person name="Salzberg S.L."/>
            <person name="Devos K.M."/>
            <person name="Dvorak J."/>
        </authorList>
    </citation>
    <scope>NUCLEOTIDE SEQUENCE [LARGE SCALE GENOMIC DNA]</scope>
    <source>
        <strain evidence="1">cv. AL8/78</strain>
    </source>
</reference>
<dbReference type="Gramene" id="AET2Gv20283300.4">
    <property type="protein sequence ID" value="AET2Gv20283300.4"/>
    <property type="gene ID" value="AET2Gv20283300"/>
</dbReference>
<name>A0A453AWJ6_AEGTS</name>
<keyword evidence="2" id="KW-1185">Reference proteome</keyword>
<accession>A0A453AWJ6</accession>